<keyword evidence="2" id="KW-1185">Reference proteome</keyword>
<dbReference type="Proteomes" id="UP000583752">
    <property type="component" value="Unassembled WGS sequence"/>
</dbReference>
<accession>A0A848HQG6</accession>
<comment type="caution">
    <text evidence="1">The sequence shown here is derived from an EMBL/GenBank/DDBJ whole genome shotgun (WGS) entry which is preliminary data.</text>
</comment>
<sequence length="188" mass="21342">MNAVADASLAGEALFAAARFRLKSLPQKDCRELIDAMMYQDIWYDEFLLVLDPQLPWPDGAAPAIEKTLQHFALPMPHLDEAYRILIERLLRPIAEGRIDPIGGLSDFMDRFFWEYRDPENPFGESLGIDKVVKLHYQLDDWHSYQPGLLSDPAFAQQLSTLKVDIVRAAQAWLDGRSQLTGVDRKGG</sequence>
<dbReference type="EMBL" id="JABBGG010000005">
    <property type="protein sequence ID" value="NML61523.1"/>
    <property type="molecule type" value="Genomic_DNA"/>
</dbReference>
<proteinExistence type="predicted"/>
<evidence type="ECO:0000313" key="1">
    <source>
        <dbReference type="EMBL" id="NML61523.1"/>
    </source>
</evidence>
<dbReference type="AlphaFoldDB" id="A0A848HQG6"/>
<evidence type="ECO:0000313" key="2">
    <source>
        <dbReference type="Proteomes" id="UP000583752"/>
    </source>
</evidence>
<name>A0A848HQG6_9BURK</name>
<gene>
    <name evidence="1" type="ORF">HHL21_10620</name>
</gene>
<protein>
    <submittedName>
        <fullName evidence="1">Uncharacterized protein</fullName>
    </submittedName>
</protein>
<dbReference type="RefSeq" id="WP_169465520.1">
    <property type="nucleotide sequence ID" value="NZ_JABBGG010000005.1"/>
</dbReference>
<organism evidence="1 2">
    <name type="scientific">Massilia polaris</name>
    <dbReference type="NCBI Taxonomy" id="2728846"/>
    <lineage>
        <taxon>Bacteria</taxon>
        <taxon>Pseudomonadati</taxon>
        <taxon>Pseudomonadota</taxon>
        <taxon>Betaproteobacteria</taxon>
        <taxon>Burkholderiales</taxon>
        <taxon>Oxalobacteraceae</taxon>
        <taxon>Telluria group</taxon>
        <taxon>Massilia</taxon>
    </lineage>
</organism>
<reference evidence="1 2" key="1">
    <citation type="submission" date="2020-04" db="EMBL/GenBank/DDBJ databases">
        <title>Massilia sp. RP-1-19 isolated from soil.</title>
        <authorList>
            <person name="Dahal R.H."/>
        </authorList>
    </citation>
    <scope>NUCLEOTIDE SEQUENCE [LARGE SCALE GENOMIC DNA]</scope>
    <source>
        <strain evidence="1 2">RP-1-19</strain>
    </source>
</reference>